<dbReference type="OrthoDB" id="4365070at2759"/>
<keyword evidence="4" id="KW-0255">Endonuclease</keyword>
<name>A0A1V6NP20_PENDC</name>
<evidence type="ECO:0000256" key="3">
    <source>
        <dbReference type="ARBA" id="ARBA00022722"/>
    </source>
</evidence>
<proteinExistence type="predicted"/>
<dbReference type="Pfam" id="PF17917">
    <property type="entry name" value="RT_RNaseH"/>
    <property type="match status" value="1"/>
</dbReference>
<evidence type="ECO:0000256" key="6">
    <source>
        <dbReference type="ARBA" id="ARBA00022918"/>
    </source>
</evidence>
<comment type="caution">
    <text evidence="8">The sequence shown here is derived from an EMBL/GenBank/DDBJ whole genome shotgun (WGS) entry which is preliminary data.</text>
</comment>
<evidence type="ECO:0000256" key="1">
    <source>
        <dbReference type="ARBA" id="ARBA00022679"/>
    </source>
</evidence>
<organism evidence="8 9">
    <name type="scientific">Penicillium decumbens</name>
    <dbReference type="NCBI Taxonomy" id="69771"/>
    <lineage>
        <taxon>Eukaryota</taxon>
        <taxon>Fungi</taxon>
        <taxon>Dikarya</taxon>
        <taxon>Ascomycota</taxon>
        <taxon>Pezizomycotina</taxon>
        <taxon>Eurotiomycetes</taxon>
        <taxon>Eurotiomycetidae</taxon>
        <taxon>Eurotiales</taxon>
        <taxon>Aspergillaceae</taxon>
        <taxon>Penicillium</taxon>
    </lineage>
</organism>
<keyword evidence="9" id="KW-1185">Reference proteome</keyword>
<dbReference type="GO" id="GO:0003964">
    <property type="term" value="F:RNA-directed DNA polymerase activity"/>
    <property type="evidence" value="ECO:0007669"/>
    <property type="project" value="UniProtKB-KW"/>
</dbReference>
<sequence>MAGILSQPDENGVWHPVAFWSKKFTGAEINYGTPDQELFAIAFMKQPKLNGR</sequence>
<evidence type="ECO:0000313" key="9">
    <source>
        <dbReference type="Proteomes" id="UP000191522"/>
    </source>
</evidence>
<protein>
    <recommendedName>
        <fullName evidence="7">Reverse transcriptase RNase H-like domain-containing protein</fullName>
    </recommendedName>
</protein>
<keyword evidence="5" id="KW-0378">Hydrolase</keyword>
<keyword evidence="2" id="KW-0548">Nucleotidyltransferase</keyword>
<keyword evidence="3" id="KW-0540">Nuclease</keyword>
<gene>
    <name evidence="8" type="ORF">PENDEC_c057G05991</name>
</gene>
<dbReference type="AlphaFoldDB" id="A0A1V6NP20"/>
<dbReference type="InterPro" id="IPR043502">
    <property type="entry name" value="DNA/RNA_pol_sf"/>
</dbReference>
<evidence type="ECO:0000256" key="2">
    <source>
        <dbReference type="ARBA" id="ARBA00022695"/>
    </source>
</evidence>
<reference evidence="9" key="1">
    <citation type="journal article" date="2017" name="Nat. Microbiol.">
        <title>Global analysis of biosynthetic gene clusters reveals vast potential of secondary metabolite production in Penicillium species.</title>
        <authorList>
            <person name="Nielsen J.C."/>
            <person name="Grijseels S."/>
            <person name="Prigent S."/>
            <person name="Ji B."/>
            <person name="Dainat J."/>
            <person name="Nielsen K.F."/>
            <person name="Frisvad J.C."/>
            <person name="Workman M."/>
            <person name="Nielsen J."/>
        </authorList>
    </citation>
    <scope>NUCLEOTIDE SEQUENCE [LARGE SCALE GENOMIC DNA]</scope>
    <source>
        <strain evidence="9">IBT 11843</strain>
    </source>
</reference>
<dbReference type="SUPFAM" id="SSF56672">
    <property type="entry name" value="DNA/RNA polymerases"/>
    <property type="match status" value="1"/>
</dbReference>
<dbReference type="EMBL" id="MDYL01000057">
    <property type="protein sequence ID" value="OQD66272.1"/>
    <property type="molecule type" value="Genomic_DNA"/>
</dbReference>
<dbReference type="GO" id="GO:0016787">
    <property type="term" value="F:hydrolase activity"/>
    <property type="evidence" value="ECO:0007669"/>
    <property type="project" value="UniProtKB-KW"/>
</dbReference>
<dbReference type="InterPro" id="IPR041373">
    <property type="entry name" value="RT_RNaseH"/>
</dbReference>
<evidence type="ECO:0000259" key="7">
    <source>
        <dbReference type="Pfam" id="PF17917"/>
    </source>
</evidence>
<keyword evidence="1" id="KW-0808">Transferase</keyword>
<evidence type="ECO:0000256" key="5">
    <source>
        <dbReference type="ARBA" id="ARBA00022801"/>
    </source>
</evidence>
<keyword evidence="6" id="KW-0695">RNA-directed DNA polymerase</keyword>
<dbReference type="Proteomes" id="UP000191522">
    <property type="component" value="Unassembled WGS sequence"/>
</dbReference>
<accession>A0A1V6NP20</accession>
<dbReference type="GO" id="GO:0004519">
    <property type="term" value="F:endonuclease activity"/>
    <property type="evidence" value="ECO:0007669"/>
    <property type="project" value="UniProtKB-KW"/>
</dbReference>
<evidence type="ECO:0000313" key="8">
    <source>
        <dbReference type="EMBL" id="OQD66272.1"/>
    </source>
</evidence>
<evidence type="ECO:0000256" key="4">
    <source>
        <dbReference type="ARBA" id="ARBA00022759"/>
    </source>
</evidence>
<feature type="domain" description="Reverse transcriptase RNase H-like" evidence="7">
    <location>
        <begin position="1"/>
        <end position="44"/>
    </location>
</feature>